<dbReference type="EMBL" id="JAHEPS010000002">
    <property type="protein sequence ID" value="MBT1444186.1"/>
    <property type="molecule type" value="Genomic_DNA"/>
</dbReference>
<comment type="caution">
    <text evidence="1">The sequence shown here is derived from an EMBL/GenBank/DDBJ whole genome shotgun (WGS) entry which is preliminary data.</text>
</comment>
<accession>A0ABS5V135</accession>
<keyword evidence="2" id="KW-1185">Reference proteome</keyword>
<protein>
    <recommendedName>
        <fullName evidence="3">DUF1795 domain-containing protein</fullName>
    </recommendedName>
</protein>
<gene>
    <name evidence="1" type="ORF">KJI95_06560</name>
</gene>
<dbReference type="RefSeq" id="WP_214506388.1">
    <property type="nucleotide sequence ID" value="NZ_JAHEPS010000002.1"/>
</dbReference>
<sequence length="179" mass="20336">MTRLILIISLMVGAFYGYRHFLAPLPLESHFLSSIPVKVRMLPSPHVASRMTGQVSVEQVINQQAEYKDMSLIVLAMGTAFDEFDDQDIDELSLEDFDSISRRFGTDMGINAAIVRRGFIRHQGKKGYELVVNLGNDKGEMVQHVYTHNNHLLLLMATYNENDREKKTALAFLDSVEFL</sequence>
<evidence type="ECO:0000313" key="1">
    <source>
        <dbReference type="EMBL" id="MBT1444186.1"/>
    </source>
</evidence>
<proteinExistence type="predicted"/>
<reference evidence="1 2" key="1">
    <citation type="submission" date="2021-05" db="EMBL/GenBank/DDBJ databases">
        <title>Shewanella sp. JM162201.</title>
        <authorList>
            <person name="Xu S."/>
            <person name="Li A."/>
        </authorList>
    </citation>
    <scope>NUCLEOTIDE SEQUENCE [LARGE SCALE GENOMIC DNA]</scope>
    <source>
        <strain evidence="1 2">JM162201</strain>
    </source>
</reference>
<evidence type="ECO:0000313" key="2">
    <source>
        <dbReference type="Proteomes" id="UP001195903"/>
    </source>
</evidence>
<organism evidence="1 2">
    <name type="scientific">Shewanella jiangmenensis</name>
    <dbReference type="NCBI Taxonomy" id="2837387"/>
    <lineage>
        <taxon>Bacteria</taxon>
        <taxon>Pseudomonadati</taxon>
        <taxon>Pseudomonadota</taxon>
        <taxon>Gammaproteobacteria</taxon>
        <taxon>Alteromonadales</taxon>
        <taxon>Shewanellaceae</taxon>
        <taxon>Shewanella</taxon>
    </lineage>
</organism>
<dbReference type="Proteomes" id="UP001195903">
    <property type="component" value="Unassembled WGS sequence"/>
</dbReference>
<evidence type="ECO:0008006" key="3">
    <source>
        <dbReference type="Google" id="ProtNLM"/>
    </source>
</evidence>
<name>A0ABS5V135_9GAMM</name>